<evidence type="ECO:0000313" key="4">
    <source>
        <dbReference type="EMBL" id="MBE5035235.1"/>
    </source>
</evidence>
<accession>A0ABR9QWJ1</accession>
<evidence type="ECO:0000259" key="3">
    <source>
        <dbReference type="PROSITE" id="PS50943"/>
    </source>
</evidence>
<evidence type="ECO:0000256" key="2">
    <source>
        <dbReference type="SAM" id="Phobius"/>
    </source>
</evidence>
<reference evidence="4 5" key="1">
    <citation type="submission" date="2020-10" db="EMBL/GenBank/DDBJ databases">
        <title>ChiBAC.</title>
        <authorList>
            <person name="Zenner C."/>
            <person name="Hitch T.C.A."/>
            <person name="Clavel T."/>
        </authorList>
    </citation>
    <scope>NUCLEOTIDE SEQUENCE [LARGE SCALE GENOMIC DNA]</scope>
    <source>
        <strain evidence="4 5">DSM 108706</strain>
    </source>
</reference>
<dbReference type="RefSeq" id="WP_226384903.1">
    <property type="nucleotide sequence ID" value="NZ_JADCKA010000003.1"/>
</dbReference>
<gene>
    <name evidence="4" type="ORF">INF20_02945</name>
</gene>
<proteinExistence type="predicted"/>
<dbReference type="SMART" id="SM00530">
    <property type="entry name" value="HTH_XRE"/>
    <property type="match status" value="1"/>
</dbReference>
<keyword evidence="2" id="KW-0472">Membrane</keyword>
<feature type="transmembrane region" description="Helical" evidence="2">
    <location>
        <begin position="73"/>
        <end position="92"/>
    </location>
</feature>
<dbReference type="InterPro" id="IPR010982">
    <property type="entry name" value="Lambda_DNA-bd_dom_sf"/>
</dbReference>
<evidence type="ECO:0000256" key="1">
    <source>
        <dbReference type="ARBA" id="ARBA00023125"/>
    </source>
</evidence>
<dbReference type="Proteomes" id="UP001516588">
    <property type="component" value="Unassembled WGS sequence"/>
</dbReference>
<feature type="domain" description="HTH cro/C1-type" evidence="3">
    <location>
        <begin position="7"/>
        <end position="61"/>
    </location>
</feature>
<dbReference type="EMBL" id="JADCKA010000003">
    <property type="protein sequence ID" value="MBE5035235.1"/>
    <property type="molecule type" value="Genomic_DNA"/>
</dbReference>
<dbReference type="PROSITE" id="PS50943">
    <property type="entry name" value="HTH_CROC1"/>
    <property type="match status" value="1"/>
</dbReference>
<sequence length="196" mass="22223">MNIGNRIQEARKHQNMTQEDLATKLNVSRSTIASWESGRNIPDVNSLIELSKVLKIPFSSLSKGKNGIARKRIMKIGICLFLVAIVCCSSYICYRKYQFSDISDQNYIKEITVDKDILTIETDLPFYKSLAGASLSASIHNQNAIEIHLISKIDLSLSNNNAITYSIDELTSDFGLNELDEIYIMYQDKILKKYDL</sequence>
<name>A0ABR9QWJ1_9FIRM</name>
<dbReference type="InterPro" id="IPR001387">
    <property type="entry name" value="Cro/C1-type_HTH"/>
</dbReference>
<dbReference type="SUPFAM" id="SSF47413">
    <property type="entry name" value="lambda repressor-like DNA-binding domains"/>
    <property type="match status" value="1"/>
</dbReference>
<dbReference type="PANTHER" id="PTHR46558:SF4">
    <property type="entry name" value="DNA-BIDING PHAGE PROTEIN"/>
    <property type="match status" value="1"/>
</dbReference>
<keyword evidence="1" id="KW-0238">DNA-binding</keyword>
<keyword evidence="2" id="KW-0812">Transmembrane</keyword>
<keyword evidence="2" id="KW-1133">Transmembrane helix</keyword>
<organism evidence="4 5">
    <name type="scientific">Gallibacter intestinalis</name>
    <dbReference type="NCBI Taxonomy" id="2779356"/>
    <lineage>
        <taxon>Bacteria</taxon>
        <taxon>Bacillati</taxon>
        <taxon>Bacillota</taxon>
        <taxon>Clostridia</taxon>
        <taxon>Eubacteriales</taxon>
        <taxon>Eubacteriaceae</taxon>
        <taxon>Gallibacter</taxon>
    </lineage>
</organism>
<dbReference type="Gene3D" id="1.10.260.40">
    <property type="entry name" value="lambda repressor-like DNA-binding domains"/>
    <property type="match status" value="1"/>
</dbReference>
<dbReference type="CDD" id="cd00093">
    <property type="entry name" value="HTH_XRE"/>
    <property type="match status" value="1"/>
</dbReference>
<dbReference type="Pfam" id="PF01381">
    <property type="entry name" value="HTH_3"/>
    <property type="match status" value="1"/>
</dbReference>
<dbReference type="PANTHER" id="PTHR46558">
    <property type="entry name" value="TRACRIPTIONAL REGULATORY PROTEIN-RELATED-RELATED"/>
    <property type="match status" value="1"/>
</dbReference>
<comment type="caution">
    <text evidence="4">The sequence shown here is derived from an EMBL/GenBank/DDBJ whole genome shotgun (WGS) entry which is preliminary data.</text>
</comment>
<keyword evidence="5" id="KW-1185">Reference proteome</keyword>
<evidence type="ECO:0000313" key="5">
    <source>
        <dbReference type="Proteomes" id="UP001516588"/>
    </source>
</evidence>
<protein>
    <submittedName>
        <fullName evidence="4">Helix-turn-helix transcriptional regulator</fullName>
    </submittedName>
</protein>